<gene>
    <name evidence="1" type="ORF">BSAL_36275</name>
</gene>
<organism evidence="1 2">
    <name type="scientific">Bodo saltans</name>
    <name type="common">Flagellated protozoan</name>
    <dbReference type="NCBI Taxonomy" id="75058"/>
    <lineage>
        <taxon>Eukaryota</taxon>
        <taxon>Discoba</taxon>
        <taxon>Euglenozoa</taxon>
        <taxon>Kinetoplastea</taxon>
        <taxon>Metakinetoplastina</taxon>
        <taxon>Eubodonida</taxon>
        <taxon>Bodonidae</taxon>
        <taxon>Bodo</taxon>
    </lineage>
</organism>
<protein>
    <submittedName>
        <fullName evidence="1">Uncharacterized protein</fullName>
    </submittedName>
</protein>
<dbReference type="Proteomes" id="UP000051952">
    <property type="component" value="Unassembled WGS sequence"/>
</dbReference>
<evidence type="ECO:0000313" key="1">
    <source>
        <dbReference type="EMBL" id="CUG92236.1"/>
    </source>
</evidence>
<proteinExistence type="predicted"/>
<evidence type="ECO:0000313" key="2">
    <source>
        <dbReference type="Proteomes" id="UP000051952"/>
    </source>
</evidence>
<name>A0A0S4JPY0_BODSA</name>
<dbReference type="VEuPathDB" id="TriTrypDB:BSAL_36275"/>
<reference evidence="2" key="1">
    <citation type="submission" date="2015-09" db="EMBL/GenBank/DDBJ databases">
        <authorList>
            <consortium name="Pathogen Informatics"/>
        </authorList>
    </citation>
    <scope>NUCLEOTIDE SEQUENCE [LARGE SCALE GENOMIC DNA]</scope>
    <source>
        <strain evidence="2">Lake Konstanz</strain>
    </source>
</reference>
<keyword evidence="2" id="KW-1185">Reference proteome</keyword>
<sequence length="162" mass="17936">MIDLNDISFTLPVQIVTHDIPARCNSATPLKTANVRRIQTPLSTVSPQCLHASLDALATELNDSDSGRVGFICKSLSAIADEIERLPFAVNASELSLLLAKITQLFAAAEGKENCEHTIAKKVRKIQTPQLDLRSFRTKTPLCPRDIQRAEDEPTPRRFLFP</sequence>
<accession>A0A0S4JPY0</accession>
<dbReference type="EMBL" id="CYKH01002023">
    <property type="protein sequence ID" value="CUG92236.1"/>
    <property type="molecule type" value="Genomic_DNA"/>
</dbReference>
<dbReference type="AlphaFoldDB" id="A0A0S4JPY0"/>